<reference evidence="3" key="1">
    <citation type="submission" date="2024-03" db="EMBL/GenBank/DDBJ databases">
        <title>WGS assembly of Saponaria officinalis var. Norfolk2.</title>
        <authorList>
            <person name="Jenkins J."/>
            <person name="Shu S."/>
            <person name="Grimwood J."/>
            <person name="Barry K."/>
            <person name="Goodstein D."/>
            <person name="Schmutz J."/>
            <person name="Leebens-Mack J."/>
            <person name="Osbourn A."/>
        </authorList>
    </citation>
    <scope>NUCLEOTIDE SEQUENCE [LARGE SCALE GENOMIC DNA]</scope>
    <source>
        <strain evidence="3">JIC</strain>
    </source>
</reference>
<evidence type="ECO:0000313" key="4">
    <source>
        <dbReference type="Proteomes" id="UP001443914"/>
    </source>
</evidence>
<comment type="caution">
    <text evidence="3">The sequence shown here is derived from an EMBL/GenBank/DDBJ whole genome shotgun (WGS) entry which is preliminary data.</text>
</comment>
<name>A0AAW1KWD4_SAPOF</name>
<accession>A0AAW1KWD4</accession>
<protein>
    <recommendedName>
        <fullName evidence="2">LOB domain-containing protein</fullName>
    </recommendedName>
</protein>
<dbReference type="PANTHER" id="PTHR31301">
    <property type="entry name" value="LOB DOMAIN-CONTAINING PROTEIN 4-RELATED"/>
    <property type="match status" value="1"/>
</dbReference>
<evidence type="ECO:0000313" key="3">
    <source>
        <dbReference type="EMBL" id="KAK9726797.1"/>
    </source>
</evidence>
<dbReference type="AlphaFoldDB" id="A0AAW1KWD4"/>
<comment type="similarity">
    <text evidence="1">Belongs to the LOB domain-containing protein family.</text>
</comment>
<evidence type="ECO:0000259" key="2">
    <source>
        <dbReference type="PROSITE" id="PS50891"/>
    </source>
</evidence>
<dbReference type="PANTHER" id="PTHR31301:SF120">
    <property type="entry name" value="LOB DOMAIN-CONTAINING PROTEIN 23-RELATED"/>
    <property type="match status" value="1"/>
</dbReference>
<evidence type="ECO:0000256" key="1">
    <source>
        <dbReference type="ARBA" id="ARBA00005474"/>
    </source>
</evidence>
<dbReference type="EMBL" id="JBDFQZ010000005">
    <property type="protein sequence ID" value="KAK9726797.1"/>
    <property type="molecule type" value="Genomic_DNA"/>
</dbReference>
<sequence>MSNHSTRCGACKSMRRRCPKDCIFAPYFPPNDLDRFTCVHKIFGASKIAKMLEQIPEGRREDAAESMVAEAKSRVRDPVYGSVGILTQLRQQIMEAEYELAKTRGLIALCKAQVNHQHKLTQDTLSTLVSDDAQINDFPEFYDPFLFGLRT</sequence>
<keyword evidence="4" id="KW-1185">Reference proteome</keyword>
<proteinExistence type="inferred from homology"/>
<dbReference type="PROSITE" id="PS50891">
    <property type="entry name" value="LOB"/>
    <property type="match status" value="1"/>
</dbReference>
<dbReference type="Proteomes" id="UP001443914">
    <property type="component" value="Unassembled WGS sequence"/>
</dbReference>
<dbReference type="Pfam" id="PF03195">
    <property type="entry name" value="LOB"/>
    <property type="match status" value="1"/>
</dbReference>
<dbReference type="InterPro" id="IPR004883">
    <property type="entry name" value="LOB"/>
</dbReference>
<organism evidence="3 4">
    <name type="scientific">Saponaria officinalis</name>
    <name type="common">Common soapwort</name>
    <name type="synonym">Lychnis saponaria</name>
    <dbReference type="NCBI Taxonomy" id="3572"/>
    <lineage>
        <taxon>Eukaryota</taxon>
        <taxon>Viridiplantae</taxon>
        <taxon>Streptophyta</taxon>
        <taxon>Embryophyta</taxon>
        <taxon>Tracheophyta</taxon>
        <taxon>Spermatophyta</taxon>
        <taxon>Magnoliopsida</taxon>
        <taxon>eudicotyledons</taxon>
        <taxon>Gunneridae</taxon>
        <taxon>Pentapetalae</taxon>
        <taxon>Caryophyllales</taxon>
        <taxon>Caryophyllaceae</taxon>
        <taxon>Caryophylleae</taxon>
        <taxon>Saponaria</taxon>
    </lineage>
</organism>
<gene>
    <name evidence="3" type="ORF">RND81_05G237700</name>
</gene>
<feature type="domain" description="LOB" evidence="2">
    <location>
        <begin position="6"/>
        <end position="107"/>
    </location>
</feature>